<dbReference type="PIRSF" id="PIRSF001434">
    <property type="entry name" value="CGS"/>
    <property type="match status" value="1"/>
</dbReference>
<dbReference type="CDD" id="cd00614">
    <property type="entry name" value="CGS_like"/>
    <property type="match status" value="1"/>
</dbReference>
<evidence type="ECO:0000256" key="2">
    <source>
        <dbReference type="ARBA" id="ARBA00009077"/>
    </source>
</evidence>
<comment type="catalytic activity">
    <reaction evidence="7">
        <text>an S-substituted L-cysteine + H2O = a thiol + pyruvate + NH4(+)</text>
        <dbReference type="Rhea" id="RHEA:18121"/>
        <dbReference type="ChEBI" id="CHEBI:15361"/>
        <dbReference type="ChEBI" id="CHEBI:15377"/>
        <dbReference type="ChEBI" id="CHEBI:28938"/>
        <dbReference type="ChEBI" id="CHEBI:29256"/>
        <dbReference type="ChEBI" id="CHEBI:58717"/>
        <dbReference type="EC" id="4.4.1.13"/>
    </reaction>
</comment>
<comment type="similarity">
    <text evidence="2 9">Belongs to the trans-sulfuration enzymes family.</text>
</comment>
<comment type="pathway">
    <text evidence="5">Amino-acid biosynthesis; L-methionine biosynthesis via de novo pathway; L-homocysteine from L-cystathionine: step 1/1.</text>
</comment>
<evidence type="ECO:0000313" key="11">
    <source>
        <dbReference type="Proteomes" id="UP000004814"/>
    </source>
</evidence>
<dbReference type="GO" id="GO:0030170">
    <property type="term" value="F:pyridoxal phosphate binding"/>
    <property type="evidence" value="ECO:0007669"/>
    <property type="project" value="InterPro"/>
</dbReference>
<dbReference type="InterPro" id="IPR015424">
    <property type="entry name" value="PyrdxlP-dep_Trfase"/>
</dbReference>
<organism evidence="10 11">
    <name type="scientific">Burkholderia ambifaria MEX-5</name>
    <dbReference type="NCBI Taxonomy" id="396597"/>
    <lineage>
        <taxon>Bacteria</taxon>
        <taxon>Pseudomonadati</taxon>
        <taxon>Pseudomonadota</taxon>
        <taxon>Betaproteobacteria</taxon>
        <taxon>Burkholderiales</taxon>
        <taxon>Burkholderiaceae</taxon>
        <taxon>Burkholderia</taxon>
        <taxon>Burkholderia cepacia complex</taxon>
    </lineage>
</organism>
<dbReference type="NCBIfam" id="TIGR01324">
    <property type="entry name" value="cysta_beta_ly_B"/>
    <property type="match status" value="1"/>
</dbReference>
<dbReference type="PANTHER" id="PTHR43500">
    <property type="entry name" value="CYSTATHIONINE BETA-LYASE-RELATED"/>
    <property type="match status" value="1"/>
</dbReference>
<dbReference type="InterPro" id="IPR054542">
    <property type="entry name" value="Cys_met_metab_PP"/>
</dbReference>
<evidence type="ECO:0000256" key="8">
    <source>
        <dbReference type="PIRSR" id="PIRSR001434-2"/>
    </source>
</evidence>
<evidence type="ECO:0000313" key="10">
    <source>
        <dbReference type="EMBL" id="EDT39304.1"/>
    </source>
</evidence>
<dbReference type="EC" id="4.4.1.8" evidence="10"/>
<evidence type="ECO:0000256" key="4">
    <source>
        <dbReference type="ARBA" id="ARBA00023239"/>
    </source>
</evidence>
<comment type="caution">
    <text evidence="10">The sequence shown here is derived from an EMBL/GenBank/DDBJ whole genome shotgun (WGS) entry which is preliminary data.</text>
</comment>
<gene>
    <name evidence="10" type="ORF">BamMEX5DRAFT_4910</name>
</gene>
<proteinExistence type="inferred from homology"/>
<name>B1TAU4_9BURK</name>
<reference evidence="10 11" key="1">
    <citation type="submission" date="2008-03" db="EMBL/GenBank/DDBJ databases">
        <title>Sequencing of the draft genome and assembly of Burkholderia ambifaria MEX-5.</title>
        <authorList>
            <consortium name="US DOE Joint Genome Institute (JGI-PGF)"/>
            <person name="Copeland A."/>
            <person name="Lucas S."/>
            <person name="Lapidus A."/>
            <person name="Glavina del Rio T."/>
            <person name="Dalin E."/>
            <person name="Tice H."/>
            <person name="Bruce D."/>
            <person name="Goodwin L."/>
            <person name="Pitluck S."/>
            <person name="Larimer F."/>
            <person name="Land M.L."/>
            <person name="Hauser L."/>
            <person name="Tiedje J."/>
            <person name="Richardson P."/>
        </authorList>
    </citation>
    <scope>NUCLEOTIDE SEQUENCE [LARGE SCALE GENOMIC DNA]</scope>
    <source>
        <strain evidence="10 11">MEX-5</strain>
    </source>
</reference>
<dbReference type="AlphaFoldDB" id="B1TAU4"/>
<dbReference type="FunFam" id="3.40.640.10:FF:000046">
    <property type="entry name" value="Cystathionine gamma-lyase"/>
    <property type="match status" value="1"/>
</dbReference>
<keyword evidence="4 10" id="KW-0456">Lyase</keyword>
<dbReference type="RefSeq" id="WP_006760715.1">
    <property type="nucleotide sequence ID" value="NZ_ABLK01000202.1"/>
</dbReference>
<comment type="cofactor">
    <cofactor evidence="1 9">
        <name>pyridoxal 5'-phosphate</name>
        <dbReference type="ChEBI" id="CHEBI:597326"/>
    </cofactor>
</comment>
<dbReference type="InterPro" id="IPR015421">
    <property type="entry name" value="PyrdxlP-dep_Trfase_major"/>
</dbReference>
<dbReference type="Proteomes" id="UP000004814">
    <property type="component" value="Unassembled WGS sequence"/>
</dbReference>
<dbReference type="PROSITE" id="PS00868">
    <property type="entry name" value="CYS_MET_METAB_PP"/>
    <property type="match status" value="1"/>
</dbReference>
<evidence type="ECO:0000256" key="1">
    <source>
        <dbReference type="ARBA" id="ARBA00001933"/>
    </source>
</evidence>
<dbReference type="GO" id="GO:0019450">
    <property type="term" value="P:L-cysteine catabolic process to pyruvate"/>
    <property type="evidence" value="ECO:0007669"/>
    <property type="project" value="TreeGrafter"/>
</dbReference>
<dbReference type="Pfam" id="PF01053">
    <property type="entry name" value="Cys_Met_Meta_PP"/>
    <property type="match status" value="1"/>
</dbReference>
<dbReference type="InterPro" id="IPR006233">
    <property type="entry name" value="Cys_b_lyase_bac"/>
</dbReference>
<evidence type="ECO:0000256" key="9">
    <source>
        <dbReference type="RuleBase" id="RU362118"/>
    </source>
</evidence>
<dbReference type="InterPro" id="IPR015422">
    <property type="entry name" value="PyrdxlP-dep_Trfase_small"/>
</dbReference>
<accession>B1TAU4</accession>
<dbReference type="Gene3D" id="3.90.1150.10">
    <property type="entry name" value="Aspartate Aminotransferase, domain 1"/>
    <property type="match status" value="1"/>
</dbReference>
<sequence length="397" mass="42618">MNPLHSTDTLLAHEGRSHGQPGSPVNPPVYRQSTLLFHGTDALDAVRGTPLAYGRHGSPTTRALEKALARLEGAHAALLTPSGLSAITTALLAVLNPGDHLLMADSVYDPTRSFCDETLARLGIETTYYDPSIGAGIASLMRPNTRAVFTESPGSLTFEVQDIPAICRVAHQHGAVVLLDNTWGTPLNFRSFSHGVDVSIHAATKYIAGHSDVLMGVILTTEALAQQVTRCYRQLGMTVSSDDAYLALRGLRTLSVRLERHQRNAQVLTDWLARQPEVAQILYPARPGDAGHALWQRDFTGACGLFGLVLHPQPDDAVRALLDGMTCFGMGYSWGGFESLIIPSNPSRQRTATQWNAAGPLLRIHAGLEHPDDMIADLDAGFARMRAAAAAAALAEA</sequence>
<dbReference type="InterPro" id="IPR000277">
    <property type="entry name" value="Cys/Met-Metab_PyrdxlP-dep_enz"/>
</dbReference>
<evidence type="ECO:0000256" key="6">
    <source>
        <dbReference type="ARBA" id="ARBA00047517"/>
    </source>
</evidence>
<evidence type="ECO:0000256" key="7">
    <source>
        <dbReference type="ARBA" id="ARBA00047625"/>
    </source>
</evidence>
<evidence type="ECO:0000256" key="3">
    <source>
        <dbReference type="ARBA" id="ARBA00022898"/>
    </source>
</evidence>
<dbReference type="Gene3D" id="3.40.640.10">
    <property type="entry name" value="Type I PLP-dependent aspartate aminotransferase-like (Major domain)"/>
    <property type="match status" value="1"/>
</dbReference>
<protein>
    <submittedName>
        <fullName evidence="10">Cystathionine beta-lyase</fullName>
        <ecNumber evidence="10">4.4.1.8</ecNumber>
    </submittedName>
</protein>
<dbReference type="GO" id="GO:0047804">
    <property type="term" value="F:cysteine-S-conjugate beta-lyase activity"/>
    <property type="evidence" value="ECO:0007669"/>
    <property type="project" value="UniProtKB-EC"/>
</dbReference>
<keyword evidence="3 8" id="KW-0663">Pyridoxal phosphate</keyword>
<dbReference type="PANTHER" id="PTHR43500:SF1">
    <property type="entry name" value="CYSTATHIONINE BETA-LYASE-RELATED"/>
    <property type="match status" value="1"/>
</dbReference>
<dbReference type="EMBL" id="ABLK01000202">
    <property type="protein sequence ID" value="EDT39304.1"/>
    <property type="molecule type" value="Genomic_DNA"/>
</dbReference>
<comment type="catalytic activity">
    <reaction evidence="6">
        <text>L,L-cystathionine + H2O = L-homocysteine + pyruvate + NH4(+)</text>
        <dbReference type="Rhea" id="RHEA:13965"/>
        <dbReference type="ChEBI" id="CHEBI:15361"/>
        <dbReference type="ChEBI" id="CHEBI:15377"/>
        <dbReference type="ChEBI" id="CHEBI:28938"/>
        <dbReference type="ChEBI" id="CHEBI:58161"/>
        <dbReference type="ChEBI" id="CHEBI:58199"/>
    </reaction>
</comment>
<dbReference type="GO" id="GO:0019346">
    <property type="term" value="P:transsulfuration"/>
    <property type="evidence" value="ECO:0007669"/>
    <property type="project" value="InterPro"/>
</dbReference>
<dbReference type="SUPFAM" id="SSF53383">
    <property type="entry name" value="PLP-dependent transferases"/>
    <property type="match status" value="1"/>
</dbReference>
<dbReference type="PATRIC" id="fig|396597.7.peg.2790"/>
<evidence type="ECO:0000256" key="5">
    <source>
        <dbReference type="ARBA" id="ARBA00046315"/>
    </source>
</evidence>
<feature type="modified residue" description="N6-(pyridoxal phosphate)lysine" evidence="8">
    <location>
        <position position="205"/>
    </location>
</feature>